<keyword evidence="6" id="KW-1185">Reference proteome</keyword>
<evidence type="ECO:0008006" key="7">
    <source>
        <dbReference type="Google" id="ProtNLM"/>
    </source>
</evidence>
<gene>
    <name evidence="5" type="ORF">CHS0354_026323</name>
</gene>
<evidence type="ECO:0000313" key="6">
    <source>
        <dbReference type="Proteomes" id="UP001195483"/>
    </source>
</evidence>
<comment type="caution">
    <text evidence="5">The sequence shown here is derived from an EMBL/GenBank/DDBJ whole genome shotgun (WGS) entry which is preliminary data.</text>
</comment>
<dbReference type="CDD" id="cd10229">
    <property type="entry name" value="ASKHA_NBD_HSP70_HSPA12"/>
    <property type="match status" value="1"/>
</dbReference>
<reference evidence="5" key="3">
    <citation type="submission" date="2023-05" db="EMBL/GenBank/DDBJ databases">
        <authorList>
            <person name="Smith C.H."/>
        </authorList>
    </citation>
    <scope>NUCLEOTIDE SEQUENCE</scope>
    <source>
        <strain evidence="5">CHS0354</strain>
        <tissue evidence="5">Mantle</tissue>
    </source>
</reference>
<evidence type="ECO:0000313" key="5">
    <source>
        <dbReference type="EMBL" id="KAK3602776.1"/>
    </source>
</evidence>
<reference evidence="5" key="2">
    <citation type="journal article" date="2021" name="Genome Biol. Evol.">
        <title>Developing a high-quality reference genome for a parasitic bivalve with doubly uniparental inheritance (Bivalvia: Unionida).</title>
        <authorList>
            <person name="Smith C.H."/>
        </authorList>
    </citation>
    <scope>NUCLEOTIDE SEQUENCE</scope>
    <source>
        <strain evidence="5">CHS0354</strain>
        <tissue evidence="5">Mantle</tissue>
    </source>
</reference>
<dbReference type="GO" id="GO:0140662">
    <property type="term" value="F:ATP-dependent protein folding chaperone"/>
    <property type="evidence" value="ECO:0007669"/>
    <property type="project" value="InterPro"/>
</dbReference>
<accession>A0AAE0W5Z4</accession>
<evidence type="ECO:0000256" key="1">
    <source>
        <dbReference type="ARBA" id="ARBA00007381"/>
    </source>
</evidence>
<dbReference type="InterPro" id="IPR013126">
    <property type="entry name" value="Hsp_70_fam"/>
</dbReference>
<evidence type="ECO:0000256" key="2">
    <source>
        <dbReference type="ARBA" id="ARBA00022741"/>
    </source>
</evidence>
<dbReference type="AlphaFoldDB" id="A0AAE0W5Z4"/>
<comment type="similarity">
    <text evidence="1">Belongs to the heat shock protein 70 family.</text>
</comment>
<feature type="region of interest" description="Disordered" evidence="4">
    <location>
        <begin position="120"/>
        <end position="144"/>
    </location>
</feature>
<dbReference type="SUPFAM" id="SSF53067">
    <property type="entry name" value="Actin-like ATPase domain"/>
    <property type="match status" value="2"/>
</dbReference>
<organism evidence="5 6">
    <name type="scientific">Potamilus streckersoni</name>
    <dbReference type="NCBI Taxonomy" id="2493646"/>
    <lineage>
        <taxon>Eukaryota</taxon>
        <taxon>Metazoa</taxon>
        <taxon>Spiralia</taxon>
        <taxon>Lophotrochozoa</taxon>
        <taxon>Mollusca</taxon>
        <taxon>Bivalvia</taxon>
        <taxon>Autobranchia</taxon>
        <taxon>Heteroconchia</taxon>
        <taxon>Palaeoheterodonta</taxon>
        <taxon>Unionida</taxon>
        <taxon>Unionoidea</taxon>
        <taxon>Unionidae</taxon>
        <taxon>Ambleminae</taxon>
        <taxon>Lampsilini</taxon>
        <taxon>Potamilus</taxon>
    </lineage>
</organism>
<name>A0AAE0W5Z4_9BIVA</name>
<dbReference type="Gene3D" id="3.30.420.40">
    <property type="match status" value="1"/>
</dbReference>
<reference evidence="5" key="1">
    <citation type="journal article" date="2021" name="Genome Biol. Evol.">
        <title>A High-Quality Reference Genome for a Parasitic Bivalve with Doubly Uniparental Inheritance (Bivalvia: Unionida).</title>
        <authorList>
            <person name="Smith C.H."/>
        </authorList>
    </citation>
    <scope>NUCLEOTIDE SEQUENCE</scope>
    <source>
        <strain evidence="5">CHS0354</strain>
    </source>
</reference>
<dbReference type="InterPro" id="IPR043129">
    <property type="entry name" value="ATPase_NBD"/>
</dbReference>
<dbReference type="GO" id="GO:0005524">
    <property type="term" value="F:ATP binding"/>
    <property type="evidence" value="ECO:0007669"/>
    <property type="project" value="UniProtKB-KW"/>
</dbReference>
<keyword evidence="3" id="KW-0067">ATP-binding</keyword>
<sequence length="334" mass="37532">MPFSVYTNVWISGSRKLVYEKSPTSVLFDPNIKFHSFGFDAEDKYAELAFDGKANDWYFFSRFKMALYNTKTIKRSFEIVADNGKMLPAMTVFSSCIKYLVNHLLEACSKVVTESVEKSGSGLATGSAKNMDDKPIGSEDNSDTNRVRALKRSHFRWVLTVPAIWNDAAKQFMREAAIKAGIPGDQLLIALEPEVASIYCQSFPIPMLPGLKNDFVQLQPGDKYLILDAGGGTIDVTVHKVHHDGTLRELHAASGGDWGGTKVDKAFNDLLLNIVGNVVMKKVDRNDKWAYLDLFREFEVKKRTITPGMAGCIRMTVPFAFSETYKEERRREVK</sequence>
<dbReference type="PANTHER" id="PTHR14187">
    <property type="entry name" value="ALPHA KINASE/ELONGATION FACTOR 2 KINASE"/>
    <property type="match status" value="1"/>
</dbReference>
<protein>
    <recommendedName>
        <fullName evidence="7">Heat shock 70 kDa protein 12A</fullName>
    </recommendedName>
</protein>
<dbReference type="Pfam" id="PF00012">
    <property type="entry name" value="HSP70"/>
    <property type="match status" value="1"/>
</dbReference>
<dbReference type="Proteomes" id="UP001195483">
    <property type="component" value="Unassembled WGS sequence"/>
</dbReference>
<evidence type="ECO:0000256" key="4">
    <source>
        <dbReference type="SAM" id="MobiDB-lite"/>
    </source>
</evidence>
<evidence type="ECO:0000256" key="3">
    <source>
        <dbReference type="ARBA" id="ARBA00022840"/>
    </source>
</evidence>
<dbReference type="EMBL" id="JAEAOA010001575">
    <property type="protein sequence ID" value="KAK3602776.1"/>
    <property type="molecule type" value="Genomic_DNA"/>
</dbReference>
<dbReference type="PANTHER" id="PTHR14187:SF5">
    <property type="entry name" value="HEAT SHOCK 70 KDA PROTEIN 12A"/>
    <property type="match status" value="1"/>
</dbReference>
<keyword evidence="2" id="KW-0547">Nucleotide-binding</keyword>
<proteinExistence type="inferred from homology"/>